<reference evidence="1 2" key="1">
    <citation type="journal article" date="2018" name="Syst. Appl. Microbiol.">
        <title>A new symbiotic nanoarchaeote (Candidatus Nanoclepta minutus) and its host (Zestosphaera tikiterensis gen. nov., sp. nov.) from a New Zealand hot spring.</title>
        <authorList>
            <person name="St John E."/>
            <person name="Liu Y."/>
            <person name="Podar M."/>
            <person name="Stott M.B."/>
            <person name="Meneghin J."/>
            <person name="Chen Z."/>
            <person name="Lagutin K."/>
            <person name="Mitchell K."/>
            <person name="Reysenbach A.L."/>
        </authorList>
    </citation>
    <scope>NUCLEOTIDE SEQUENCE [LARGE SCALE GENOMIC DNA]</scope>
    <source>
        <strain evidence="1">NZ3</strain>
    </source>
</reference>
<evidence type="ECO:0000313" key="1">
    <source>
        <dbReference type="EMBL" id="PUA33959.1"/>
    </source>
</evidence>
<comment type="caution">
    <text evidence="1">The sequence shown here is derived from an EMBL/GenBank/DDBJ whole genome shotgun (WGS) entry which is preliminary data.</text>
</comment>
<accession>A0A2R7Y9G5</accession>
<protein>
    <submittedName>
        <fullName evidence="1">Uncharacterized protein</fullName>
    </submittedName>
</protein>
<dbReference type="Proteomes" id="UP000244093">
    <property type="component" value="Unassembled WGS sequence"/>
</dbReference>
<dbReference type="EMBL" id="NBVN01000001">
    <property type="protein sequence ID" value="PUA33959.1"/>
    <property type="molecule type" value="Genomic_DNA"/>
</dbReference>
<name>A0A2R7Y9G5_9CREN</name>
<evidence type="ECO:0000313" key="2">
    <source>
        <dbReference type="Proteomes" id="UP000244093"/>
    </source>
</evidence>
<gene>
    <name evidence="1" type="ORF">B7O98_00640</name>
</gene>
<dbReference type="AlphaFoldDB" id="A0A2R7Y9G5"/>
<sequence>MKDYLVKLETEISKVAEKLKLLNYNVEKVSADELYIYLTCDTPTGDTTTLDDVLSNEYLMIHEVVEVSELKKMNVPINERTIMEYYPEVYEAHLTAVDYELTYALINKDYEWIKRRLSYAFIFSPAEGYQHLQLKLTHKVRPILEKFSRDLR</sequence>
<organism evidence="1 2">
    <name type="scientific">Zestosphaera tikiterensis</name>
    <dbReference type="NCBI Taxonomy" id="1973259"/>
    <lineage>
        <taxon>Archaea</taxon>
        <taxon>Thermoproteota</taxon>
        <taxon>Thermoprotei</taxon>
        <taxon>Desulfurococcales</taxon>
        <taxon>Desulfurococcaceae</taxon>
        <taxon>Zestosphaera</taxon>
    </lineage>
</organism>
<proteinExistence type="predicted"/>